<protein>
    <submittedName>
        <fullName evidence="1">Uncharacterized protein</fullName>
    </submittedName>
</protein>
<dbReference type="EMBL" id="MN961671">
    <property type="protein sequence ID" value="QIZ23331.1"/>
    <property type="molecule type" value="Genomic_DNA"/>
</dbReference>
<geneLocation type="plasmid" evidence="1">
    <name>p201330-IMP</name>
</geneLocation>
<proteinExistence type="predicted"/>
<sequence length="105" mass="11468">MTSALPVVLDEYLLHRGELDGVQSCALLWLASDWPFHDAVVQVVSRPLDVRRDVRIKSEAGDIVLPAVESQCLEIIEAAGLHVLFQPRPGVTEVRHVPLSGGLHG</sequence>
<dbReference type="AlphaFoldDB" id="A0A6H1QAW8"/>
<name>A0A6H1QAW8_PSEAI</name>
<reference evidence="1" key="1">
    <citation type="submission" date="2020-01" db="EMBL/GenBank/DDBJ databases">
        <authorList>
            <person name="Zhou D."/>
        </authorList>
    </citation>
    <scope>NUCLEOTIDE SEQUENCE</scope>
    <source>
        <strain evidence="1">201330</strain>
        <plasmid evidence="1">p201330-IMP</plasmid>
    </source>
</reference>
<keyword evidence="1" id="KW-0614">Plasmid</keyword>
<accession>A0A6H1QAW8</accession>
<evidence type="ECO:0000313" key="1">
    <source>
        <dbReference type="EMBL" id="QIZ23331.1"/>
    </source>
</evidence>
<organism evidence="1">
    <name type="scientific">Pseudomonas aeruginosa</name>
    <dbReference type="NCBI Taxonomy" id="287"/>
    <lineage>
        <taxon>Bacteria</taxon>
        <taxon>Pseudomonadati</taxon>
        <taxon>Pseudomonadota</taxon>
        <taxon>Gammaproteobacteria</taxon>
        <taxon>Pseudomonadales</taxon>
        <taxon>Pseudomonadaceae</taxon>
        <taxon>Pseudomonas</taxon>
    </lineage>
</organism>